<dbReference type="Proteomes" id="UP000050360">
    <property type="component" value="Unassembled WGS sequence"/>
</dbReference>
<proteinExistence type="predicted"/>
<sequence>MNKLLSIFIMFVIFVSAASAAQISGSVESTG</sequence>
<gene>
    <name evidence="1" type="ORF">MPEBLZ_02111</name>
</gene>
<comment type="caution">
    <text evidence="1">The sequence shown here is derived from an EMBL/GenBank/DDBJ whole genome shotgun (WGS) entry which is preliminary data.</text>
</comment>
<name>A0A0P8CK08_9EURY</name>
<dbReference type="EMBL" id="LKCM01000157">
    <property type="protein sequence ID" value="KPQ43328.1"/>
    <property type="molecule type" value="Genomic_DNA"/>
</dbReference>
<protein>
    <submittedName>
        <fullName evidence="1">Uncharacterized protein</fullName>
    </submittedName>
</protein>
<evidence type="ECO:0000313" key="1">
    <source>
        <dbReference type="EMBL" id="KPQ43328.1"/>
    </source>
</evidence>
<evidence type="ECO:0000313" key="2">
    <source>
        <dbReference type="Proteomes" id="UP000050360"/>
    </source>
</evidence>
<accession>A0A0P8CK08</accession>
<organism evidence="1 2">
    <name type="scientific">Candidatus Methanoperedens nitratireducens</name>
    <dbReference type="NCBI Taxonomy" id="1392998"/>
    <lineage>
        <taxon>Archaea</taxon>
        <taxon>Methanobacteriati</taxon>
        <taxon>Methanobacteriota</taxon>
        <taxon>Stenosarchaea group</taxon>
        <taxon>Methanomicrobia</taxon>
        <taxon>Methanosarcinales</taxon>
        <taxon>ANME-2 cluster</taxon>
        <taxon>Candidatus Methanoperedentaceae</taxon>
        <taxon>Candidatus Methanoperedens</taxon>
    </lineage>
</organism>
<reference evidence="1 2" key="1">
    <citation type="submission" date="2015-09" db="EMBL/GenBank/DDBJ databases">
        <title>A metagenomics-based metabolic model of nitrate-dependent anaerobic oxidation of methane by Methanoperedens-like archaea.</title>
        <authorList>
            <person name="Arshad A."/>
            <person name="Speth D.R."/>
            <person name="De Graaf R.M."/>
            <person name="Op Den Camp H.J."/>
            <person name="Jetten M.S."/>
            <person name="Welte C.U."/>
        </authorList>
    </citation>
    <scope>NUCLEOTIDE SEQUENCE [LARGE SCALE GENOMIC DNA]</scope>
</reference>
<dbReference type="AlphaFoldDB" id="A0A0P8CK08"/>
<feature type="non-terminal residue" evidence="1">
    <location>
        <position position="31"/>
    </location>
</feature>